<proteinExistence type="predicted"/>
<sequence length="124" mass="14457">MPRRLMRVAHPKKKPRNGELTSDELARNARNHAQHTFKWGESPFDSFARMCFALTNFYTDINSLRADDGRFYRSVMGQYASMAERSRLASIQRRYRRRRDARLPADQNVQTRLSFSPSLSSANS</sequence>
<dbReference type="EMBL" id="JAACNO010002208">
    <property type="protein sequence ID" value="KAF4135031.1"/>
    <property type="molecule type" value="Genomic_DNA"/>
</dbReference>
<feature type="region of interest" description="Disordered" evidence="1">
    <location>
        <begin position="1"/>
        <end position="23"/>
    </location>
</feature>
<comment type="caution">
    <text evidence="2">The sequence shown here is derived from an EMBL/GenBank/DDBJ whole genome shotgun (WGS) entry which is preliminary data.</text>
</comment>
<dbReference type="AlphaFoldDB" id="A0A8S9U270"/>
<accession>A0A8S9U270</accession>
<feature type="compositionally biased region" description="Basic residues" evidence="1">
    <location>
        <begin position="1"/>
        <end position="15"/>
    </location>
</feature>
<dbReference type="Proteomes" id="UP000704712">
    <property type="component" value="Unassembled WGS sequence"/>
</dbReference>
<organism evidence="2 3">
    <name type="scientific">Phytophthora infestans</name>
    <name type="common">Potato late blight agent</name>
    <name type="synonym">Botrytis infestans</name>
    <dbReference type="NCBI Taxonomy" id="4787"/>
    <lineage>
        <taxon>Eukaryota</taxon>
        <taxon>Sar</taxon>
        <taxon>Stramenopiles</taxon>
        <taxon>Oomycota</taxon>
        <taxon>Peronosporomycetes</taxon>
        <taxon>Peronosporales</taxon>
        <taxon>Peronosporaceae</taxon>
        <taxon>Phytophthora</taxon>
    </lineage>
</organism>
<name>A0A8S9U270_PHYIN</name>
<evidence type="ECO:0000256" key="1">
    <source>
        <dbReference type="SAM" id="MobiDB-lite"/>
    </source>
</evidence>
<gene>
    <name evidence="2" type="ORF">GN958_ATG15782</name>
</gene>
<reference evidence="2" key="1">
    <citation type="submission" date="2020-03" db="EMBL/GenBank/DDBJ databases">
        <title>Hybrid Assembly of Korean Phytophthora infestans isolates.</title>
        <authorList>
            <person name="Prokchorchik M."/>
            <person name="Lee Y."/>
            <person name="Seo J."/>
            <person name="Cho J.-H."/>
            <person name="Park Y.-E."/>
            <person name="Jang D.-C."/>
            <person name="Im J.-S."/>
            <person name="Choi J.-G."/>
            <person name="Park H.-J."/>
            <person name="Lee G.-B."/>
            <person name="Lee Y.-G."/>
            <person name="Hong S.-Y."/>
            <person name="Cho K."/>
            <person name="Sohn K.H."/>
        </authorList>
    </citation>
    <scope>NUCLEOTIDE SEQUENCE</scope>
    <source>
        <strain evidence="2">KR_2_A2</strain>
    </source>
</reference>
<evidence type="ECO:0000313" key="3">
    <source>
        <dbReference type="Proteomes" id="UP000704712"/>
    </source>
</evidence>
<protein>
    <submittedName>
        <fullName evidence="2">Uncharacterized protein</fullName>
    </submittedName>
</protein>
<evidence type="ECO:0000313" key="2">
    <source>
        <dbReference type="EMBL" id="KAF4135031.1"/>
    </source>
</evidence>